<sequence>MGRTDRTGSTAPTDSGRAGVSRVVVVGGGFAGVSLLRRLESALPAGRAELAVVSPVDHLLYTSLVPQVCASTVEPRHLAVALRAVLRRTLLRLGDVVAADLSAHTVTVRSADATTRTVGWDRLVLAPGSVTRTLDVPGLDEHALGLKNLDEAVALRDHVLRRLELADAADDPRRRAALCTFVVVGGGYTGTELAAQMVGFTRHAAAAYQRLRPSDVRWLLVDHAPRVLHELAPALGHRAARVLAGRGVEVHLGTSVVEIGAEAVTLAAGGPTVRTRTGVPTHTVVWCAGVSPSPLVAALGLPTAHGRLIVDEFFRVPTADGVFALGDAAAVPDVTRGGAPAGQTAQHAIRQGRTAARNVAASLGYGSPRRYRHRDLGFVVDLGGRAAVANPFGLTLSGPPAALLTRAYHLAALPAGANRVRVATDWVLNSVLGQEITHFDESVPERAEIATSEHTRIYQPTR</sequence>
<proteinExistence type="inferred from homology"/>
<evidence type="ECO:0000313" key="8">
    <source>
        <dbReference type="Proteomes" id="UP000179769"/>
    </source>
</evidence>
<dbReference type="Gene3D" id="3.50.50.100">
    <property type="match status" value="1"/>
</dbReference>
<evidence type="ECO:0000256" key="5">
    <source>
        <dbReference type="ARBA" id="ARBA00023027"/>
    </source>
</evidence>
<evidence type="ECO:0000313" key="7">
    <source>
        <dbReference type="EMBL" id="OHV27733.1"/>
    </source>
</evidence>
<dbReference type="EMBL" id="MAXA01000218">
    <property type="protein sequence ID" value="OHV27733.1"/>
    <property type="molecule type" value="Genomic_DNA"/>
</dbReference>
<feature type="domain" description="FAD/NAD(P)-binding" evidence="6">
    <location>
        <begin position="22"/>
        <end position="352"/>
    </location>
</feature>
<keyword evidence="2" id="KW-0285">Flavoprotein</keyword>
<evidence type="ECO:0000259" key="6">
    <source>
        <dbReference type="Pfam" id="PF07992"/>
    </source>
</evidence>
<protein>
    <submittedName>
        <fullName evidence="7">NADH dehydrogenase</fullName>
    </submittedName>
</protein>
<dbReference type="InterPro" id="IPR036188">
    <property type="entry name" value="FAD/NAD-bd_sf"/>
</dbReference>
<keyword evidence="8" id="KW-1185">Reference proteome</keyword>
<evidence type="ECO:0000256" key="3">
    <source>
        <dbReference type="ARBA" id="ARBA00022827"/>
    </source>
</evidence>
<evidence type="ECO:0000256" key="1">
    <source>
        <dbReference type="ARBA" id="ARBA00005272"/>
    </source>
</evidence>
<comment type="caution">
    <text evidence="7">The sequence shown here is derived from an EMBL/GenBank/DDBJ whole genome shotgun (WGS) entry which is preliminary data.</text>
</comment>
<dbReference type="PANTHER" id="PTHR43706:SF45">
    <property type="entry name" value="NADH DEHYDROGENASE-LIKE PROTEIN RV1812C"/>
    <property type="match status" value="1"/>
</dbReference>
<dbReference type="SUPFAM" id="SSF51905">
    <property type="entry name" value="FAD/NAD(P)-binding domain"/>
    <property type="match status" value="1"/>
</dbReference>
<keyword evidence="4" id="KW-0560">Oxidoreductase</keyword>
<evidence type="ECO:0000256" key="4">
    <source>
        <dbReference type="ARBA" id="ARBA00023002"/>
    </source>
</evidence>
<accession>A0A1S1PYJ3</accession>
<dbReference type="PRINTS" id="PR00368">
    <property type="entry name" value="FADPNR"/>
</dbReference>
<dbReference type="OrthoDB" id="9781621at2"/>
<dbReference type="PANTHER" id="PTHR43706">
    <property type="entry name" value="NADH DEHYDROGENASE"/>
    <property type="match status" value="1"/>
</dbReference>
<keyword evidence="5" id="KW-0520">NAD</keyword>
<dbReference type="InterPro" id="IPR045024">
    <property type="entry name" value="NDH-2"/>
</dbReference>
<comment type="similarity">
    <text evidence="1">Belongs to the NADH dehydrogenase family.</text>
</comment>
<keyword evidence="3" id="KW-0274">FAD</keyword>
<name>A0A1S1PYJ3_9ACTN</name>
<dbReference type="InterPro" id="IPR023753">
    <property type="entry name" value="FAD/NAD-binding_dom"/>
</dbReference>
<gene>
    <name evidence="7" type="ORF">BBK14_19650</name>
</gene>
<organism evidence="7 8">
    <name type="scientific">Parafrankia soli</name>
    <dbReference type="NCBI Taxonomy" id="2599596"/>
    <lineage>
        <taxon>Bacteria</taxon>
        <taxon>Bacillati</taxon>
        <taxon>Actinomycetota</taxon>
        <taxon>Actinomycetes</taxon>
        <taxon>Frankiales</taxon>
        <taxon>Frankiaceae</taxon>
        <taxon>Parafrankia</taxon>
    </lineage>
</organism>
<evidence type="ECO:0000256" key="2">
    <source>
        <dbReference type="ARBA" id="ARBA00022630"/>
    </source>
</evidence>
<dbReference type="GO" id="GO:0003954">
    <property type="term" value="F:NADH dehydrogenase activity"/>
    <property type="evidence" value="ECO:0007669"/>
    <property type="project" value="InterPro"/>
</dbReference>
<dbReference type="AlphaFoldDB" id="A0A1S1PYJ3"/>
<dbReference type="Pfam" id="PF07992">
    <property type="entry name" value="Pyr_redox_2"/>
    <property type="match status" value="1"/>
</dbReference>
<reference evidence="8" key="1">
    <citation type="submission" date="2016-07" db="EMBL/GenBank/DDBJ databases">
        <title>Frankia sp. NRRL B-16219 Genome sequencing.</title>
        <authorList>
            <person name="Ghodhbane-Gtari F."/>
            <person name="Swanson E."/>
            <person name="Gueddou A."/>
            <person name="Louati M."/>
            <person name="Nouioui I."/>
            <person name="Hezbri K."/>
            <person name="Abebe-Akele F."/>
            <person name="Simpson S."/>
            <person name="Morris K."/>
            <person name="Thomas K."/>
            <person name="Gtari M."/>
            <person name="Tisa L.S."/>
        </authorList>
    </citation>
    <scope>NUCLEOTIDE SEQUENCE [LARGE SCALE GENOMIC DNA]</scope>
    <source>
        <strain evidence="8">NRRL B-16219</strain>
    </source>
</reference>
<dbReference type="Proteomes" id="UP000179769">
    <property type="component" value="Unassembled WGS sequence"/>
</dbReference>